<feature type="region of interest" description="Disordered" evidence="1">
    <location>
        <begin position="9"/>
        <end position="38"/>
    </location>
</feature>
<name>A0A939JAN3_9BACT</name>
<organism evidence="2 3">
    <name type="scientific">Hymenobacter telluris</name>
    <dbReference type="NCBI Taxonomy" id="2816474"/>
    <lineage>
        <taxon>Bacteria</taxon>
        <taxon>Pseudomonadati</taxon>
        <taxon>Bacteroidota</taxon>
        <taxon>Cytophagia</taxon>
        <taxon>Cytophagales</taxon>
        <taxon>Hymenobacteraceae</taxon>
        <taxon>Hymenobacter</taxon>
    </lineage>
</organism>
<evidence type="ECO:0000313" key="2">
    <source>
        <dbReference type="EMBL" id="MBO0358286.1"/>
    </source>
</evidence>
<dbReference type="AlphaFoldDB" id="A0A939JAN3"/>
<accession>A0A939JAN3</accession>
<dbReference type="EMBL" id="JAFLQZ010000005">
    <property type="protein sequence ID" value="MBO0358286.1"/>
    <property type="molecule type" value="Genomic_DNA"/>
</dbReference>
<evidence type="ECO:0000256" key="1">
    <source>
        <dbReference type="SAM" id="MobiDB-lite"/>
    </source>
</evidence>
<dbReference type="Proteomes" id="UP000664144">
    <property type="component" value="Unassembled WGS sequence"/>
</dbReference>
<protein>
    <submittedName>
        <fullName evidence="2">Uncharacterized protein</fullName>
    </submittedName>
</protein>
<sequence>MAKILRLHRTGSSTHEGWGRTGKIGKNEIEGPSGILDPEGGRAERVAVAIPSPFARLHLVETALAYVSNAGSSAPTDTVHHQLVGQFWDLWELTFNYFQRRQPGQRLSVRTWNRANELAKLDAQPTTRPLAQALRLYLNDKRFVNLTELHLLHFPGATPNEAPQLLGGTSPLTLFFPAPSVRALPVQRPEGGGQYFDGRYVGLHQREQAFQDFVYQQFVVDTALARLAPAVRNVLDPNILNKWGLDGTAQLADYPDLQADQTGNPVVVAGVSVRIRPDQSIVRNSDFTIRPDRQPAPGWPLPNPLPLVLRPGLQMPGKFYYNNSQLGDSGNKIPAADPRALADRTLPGPELAYPYLTLNDLLEETLLTVPYEVDGSRFVTGQLKVAPGYKPTCWPLLPVTPLYFDYFTPAELATQLTMELDPVCVRVRLRIPVAGGFTVDYERAYYPNPRTEGLGRLLVTNVGLSVFPFVKILDAPQLNDFYKVMLVDANNIDPSLVNKPVELQFGVNGRLLSSTGTEQSATAYRRTAKTGTDEGSTYYEVKGTPFDYVQISNPAPAAGRALVVPKWREVRQGTKEFRFAIDFGTTNTHVAYHDGPSHPPQPFGFGPDDTPVALLKKSSEESDYAAYEQLYRGVEDDPAHGIQLRRWQRYQQREFVPSFVGAAGSPYQFPIRTATSESAGFSIETPKLLANINVGFGINTEEETNDSYHTNLKWGETGEAARHRVRMFFREMLLLFKYKAALHGGNIGATQVVWFAPLSFSAFSRDLYQREWDTLFREIFQTNRSTTYLPESSAPYFFLTRRGLVTPGPGENAAFIDIGGGTSDVLFYSDQTADTSGPRKHHPAFSTSFRFAGNELWGDGAADVRGSKDNGLVRFGLDSINAHPLPQTKAAEIAVKCLAVVQANPAFGSEEVASLLFNYEREFQFGERLLMAQHLRVLFYLHFGSIVYHLGQVTALRGLAAPRYLCFTGRGSLYLRLLCPSNLRPLEQVASLILSKVMGVPAPANFKIVLADDPKQTTANGGVLATGLDAESTAEVPPIVQPIGTGAADAAENHPLFPSDITEDVKNAVLANVEKCLTLLLTDPELVAAQNNLGIKNPPGLVLRELKDALADSFNLGRQRYANTLPAGEPIPETLFFLPLKHAFYVLSQKLHDSAR</sequence>
<comment type="caution">
    <text evidence="2">The sequence shown here is derived from an EMBL/GenBank/DDBJ whole genome shotgun (WGS) entry which is preliminary data.</text>
</comment>
<keyword evidence="3" id="KW-1185">Reference proteome</keyword>
<reference evidence="2" key="1">
    <citation type="submission" date="2021-03" db="EMBL/GenBank/DDBJ databases">
        <authorList>
            <person name="Kim M.K."/>
        </authorList>
    </citation>
    <scope>NUCLEOTIDE SEQUENCE</scope>
    <source>
        <strain evidence="2">BT186</strain>
    </source>
</reference>
<dbReference type="RefSeq" id="WP_206984225.1">
    <property type="nucleotide sequence ID" value="NZ_JAFLQZ010000005.1"/>
</dbReference>
<evidence type="ECO:0000313" key="3">
    <source>
        <dbReference type="Proteomes" id="UP000664144"/>
    </source>
</evidence>
<proteinExistence type="predicted"/>
<gene>
    <name evidence="2" type="ORF">J0X19_10055</name>
</gene>